<organism evidence="2 3">
    <name type="scientific">Trichonephila inaurata madagascariensis</name>
    <dbReference type="NCBI Taxonomy" id="2747483"/>
    <lineage>
        <taxon>Eukaryota</taxon>
        <taxon>Metazoa</taxon>
        <taxon>Ecdysozoa</taxon>
        <taxon>Arthropoda</taxon>
        <taxon>Chelicerata</taxon>
        <taxon>Arachnida</taxon>
        <taxon>Araneae</taxon>
        <taxon>Araneomorphae</taxon>
        <taxon>Entelegynae</taxon>
        <taxon>Araneoidea</taxon>
        <taxon>Nephilidae</taxon>
        <taxon>Trichonephila</taxon>
        <taxon>Trichonephila inaurata</taxon>
    </lineage>
</organism>
<feature type="region of interest" description="Disordered" evidence="1">
    <location>
        <begin position="67"/>
        <end position="90"/>
    </location>
</feature>
<dbReference type="Proteomes" id="UP000886998">
    <property type="component" value="Unassembled WGS sequence"/>
</dbReference>
<protein>
    <submittedName>
        <fullName evidence="2">Uncharacterized protein</fullName>
    </submittedName>
</protein>
<reference evidence="2" key="1">
    <citation type="submission" date="2020-08" db="EMBL/GenBank/DDBJ databases">
        <title>Multicomponent nature underlies the extraordinary mechanical properties of spider dragline silk.</title>
        <authorList>
            <person name="Kono N."/>
            <person name="Nakamura H."/>
            <person name="Mori M."/>
            <person name="Yoshida Y."/>
            <person name="Ohtoshi R."/>
            <person name="Malay A.D."/>
            <person name="Moran D.A.P."/>
            <person name="Tomita M."/>
            <person name="Numata K."/>
            <person name="Arakawa K."/>
        </authorList>
    </citation>
    <scope>NUCLEOTIDE SEQUENCE</scope>
</reference>
<evidence type="ECO:0000313" key="2">
    <source>
        <dbReference type="EMBL" id="GFY38509.1"/>
    </source>
</evidence>
<gene>
    <name evidence="2" type="ORF">TNIN_311991</name>
</gene>
<proteinExistence type="predicted"/>
<keyword evidence="3" id="KW-1185">Reference proteome</keyword>
<comment type="caution">
    <text evidence="2">The sequence shown here is derived from an EMBL/GenBank/DDBJ whole genome shotgun (WGS) entry which is preliminary data.</text>
</comment>
<sequence length="90" mass="10463">MAMVLNDCTIEVQRAVVQIYVRNDFPKRIFIKKCYLFVERSVYLVKQCTMLGAEIFTRPFKIVDEDQSGDPVLSATKSTEQQVEELIRDN</sequence>
<accession>A0A8X7BQH5</accession>
<dbReference type="AlphaFoldDB" id="A0A8X7BQH5"/>
<name>A0A8X7BQH5_9ARAC</name>
<evidence type="ECO:0000256" key="1">
    <source>
        <dbReference type="SAM" id="MobiDB-lite"/>
    </source>
</evidence>
<dbReference type="EMBL" id="BMAV01000894">
    <property type="protein sequence ID" value="GFY38509.1"/>
    <property type="molecule type" value="Genomic_DNA"/>
</dbReference>
<evidence type="ECO:0000313" key="3">
    <source>
        <dbReference type="Proteomes" id="UP000886998"/>
    </source>
</evidence>